<dbReference type="Proteomes" id="UP000663833">
    <property type="component" value="Unassembled WGS sequence"/>
</dbReference>
<dbReference type="Proteomes" id="UP000663865">
    <property type="component" value="Unassembled WGS sequence"/>
</dbReference>
<evidence type="ECO:0000256" key="4">
    <source>
        <dbReference type="ARBA" id="ARBA00022691"/>
    </source>
</evidence>
<proteinExistence type="inferred from homology"/>
<evidence type="ECO:0000313" key="13">
    <source>
        <dbReference type="EMBL" id="CAF4387331.1"/>
    </source>
</evidence>
<dbReference type="PANTHER" id="PTHR43836:SF2">
    <property type="entry name" value="CATECHOL O-METHYLTRANSFERASE 1-RELATED"/>
    <property type="match status" value="1"/>
</dbReference>
<evidence type="ECO:0000256" key="6">
    <source>
        <dbReference type="ARBA" id="ARBA00022939"/>
    </source>
</evidence>
<evidence type="ECO:0000313" key="16">
    <source>
        <dbReference type="EMBL" id="CAF4763840.1"/>
    </source>
</evidence>
<comment type="similarity">
    <text evidence="7">Belongs to the class I-like SAM-binding methyltransferase superfamily. Cation-dependent O-methyltransferase family.</text>
</comment>
<dbReference type="Proteomes" id="UP000663851">
    <property type="component" value="Unassembled WGS sequence"/>
</dbReference>
<dbReference type="InterPro" id="IPR029063">
    <property type="entry name" value="SAM-dependent_MTases_sf"/>
</dbReference>
<dbReference type="AlphaFoldDB" id="A0A821M6A1"/>
<dbReference type="EMBL" id="CAJOBR010004039">
    <property type="protein sequence ID" value="CAF4763840.1"/>
    <property type="molecule type" value="Genomic_DNA"/>
</dbReference>
<evidence type="ECO:0000256" key="2">
    <source>
        <dbReference type="ARBA" id="ARBA00022603"/>
    </source>
</evidence>
<evidence type="ECO:0000313" key="18">
    <source>
        <dbReference type="Proteomes" id="UP000663848"/>
    </source>
</evidence>
<gene>
    <name evidence="11" type="ORF">FME351_LOCUS19089</name>
    <name evidence="12" type="ORF">GRG538_LOCUS30912</name>
    <name evidence="13" type="ORF">HFQ381_LOCUS19158</name>
    <name evidence="9" type="ORF">KIK155_LOCUS4954</name>
    <name evidence="10" type="ORF">LUA448_LOCUS26611</name>
    <name evidence="16" type="ORF">QYT958_LOCUS21775</name>
    <name evidence="8" type="ORF">TIS948_LOCUS2763</name>
    <name evidence="17" type="ORF">TOA249_LOCUS23389</name>
    <name evidence="15" type="ORF">TSG867_LOCUS23650</name>
    <name evidence="14" type="ORF">UJA718_LOCUS23945</name>
</gene>
<dbReference type="Gene3D" id="3.40.50.150">
    <property type="entry name" value="Vaccinia Virus protein VP39"/>
    <property type="match status" value="1"/>
</dbReference>
<evidence type="ECO:0000313" key="9">
    <source>
        <dbReference type="EMBL" id="CAF3366173.1"/>
    </source>
</evidence>
<evidence type="ECO:0000256" key="5">
    <source>
        <dbReference type="ARBA" id="ARBA00022867"/>
    </source>
</evidence>
<evidence type="ECO:0000313" key="17">
    <source>
        <dbReference type="EMBL" id="CAF4801502.1"/>
    </source>
</evidence>
<dbReference type="Proteomes" id="UP000663872">
    <property type="component" value="Unassembled WGS sequence"/>
</dbReference>
<evidence type="ECO:0000313" key="8">
    <source>
        <dbReference type="EMBL" id="CAF3027087.1"/>
    </source>
</evidence>
<dbReference type="SUPFAM" id="SSF53335">
    <property type="entry name" value="S-adenosyl-L-methionine-dependent methyltransferases"/>
    <property type="match status" value="1"/>
</dbReference>
<reference evidence="16" key="1">
    <citation type="submission" date="2021-02" db="EMBL/GenBank/DDBJ databases">
        <authorList>
            <person name="Nowell W R."/>
        </authorList>
    </citation>
    <scope>NUCLEOTIDE SEQUENCE</scope>
</reference>
<evidence type="ECO:0000256" key="3">
    <source>
        <dbReference type="ARBA" id="ARBA00022679"/>
    </source>
</evidence>
<dbReference type="Proteomes" id="UP000663869">
    <property type="component" value="Unassembled WGS sequence"/>
</dbReference>
<dbReference type="EC" id="2.1.1.6" evidence="1"/>
<dbReference type="EMBL" id="CAJNYT010005393">
    <property type="protein sequence ID" value="CAF3742165.1"/>
    <property type="molecule type" value="Genomic_DNA"/>
</dbReference>
<sequence length="184" mass="20739">MAIPDKTRKETVDDLNQKAARFSPGSSYYYGFLIPGTFLGYSSLRIANKTPDDVLIITIEINPQSAEIAHNIHQHAAVGNRIHIIVDSTDKAIPRLHDQFNVDAFDFIFIDHYKELYLSDFKLLEQEGLIKTGTTIVADNVICPGAPDYLAYVRNNPQYSSVLHETTLEYRNDVPDGVEISIRL</sequence>
<dbReference type="EMBL" id="CAJOBO010001533">
    <property type="protein sequence ID" value="CAF4387331.1"/>
    <property type="molecule type" value="Genomic_DNA"/>
</dbReference>
<dbReference type="GO" id="GO:0006584">
    <property type="term" value="P:catecholamine metabolic process"/>
    <property type="evidence" value="ECO:0007669"/>
    <property type="project" value="UniProtKB-KW"/>
</dbReference>
<evidence type="ECO:0000313" key="15">
    <source>
        <dbReference type="EMBL" id="CAF4536374.1"/>
    </source>
</evidence>
<keyword evidence="2" id="KW-0489">Methyltransferase</keyword>
<dbReference type="Proteomes" id="UP000663862">
    <property type="component" value="Unassembled WGS sequence"/>
</dbReference>
<protein>
    <recommendedName>
        <fullName evidence="1">catechol O-methyltransferase</fullName>
        <ecNumber evidence="1">2.1.1.6</ecNumber>
    </recommendedName>
</protein>
<evidence type="ECO:0000313" key="11">
    <source>
        <dbReference type="EMBL" id="CAF3543143.1"/>
    </source>
</evidence>
<evidence type="ECO:0000256" key="1">
    <source>
        <dbReference type="ARBA" id="ARBA00012880"/>
    </source>
</evidence>
<evidence type="ECO:0000313" key="12">
    <source>
        <dbReference type="EMBL" id="CAF3742165.1"/>
    </source>
</evidence>
<dbReference type="Proteomes" id="UP000663825">
    <property type="component" value="Unassembled WGS sequence"/>
</dbReference>
<dbReference type="EMBL" id="CAJNYV010000530">
    <property type="protein sequence ID" value="CAF3366173.1"/>
    <property type="molecule type" value="Genomic_DNA"/>
</dbReference>
<organism evidence="16 18">
    <name type="scientific">Rotaria socialis</name>
    <dbReference type="NCBI Taxonomy" id="392032"/>
    <lineage>
        <taxon>Eukaryota</taxon>
        <taxon>Metazoa</taxon>
        <taxon>Spiralia</taxon>
        <taxon>Gnathifera</taxon>
        <taxon>Rotifera</taxon>
        <taxon>Eurotatoria</taxon>
        <taxon>Bdelloidea</taxon>
        <taxon>Philodinida</taxon>
        <taxon>Philodinidae</taxon>
        <taxon>Rotaria</taxon>
    </lineage>
</organism>
<evidence type="ECO:0000313" key="14">
    <source>
        <dbReference type="EMBL" id="CAF4467251.1"/>
    </source>
</evidence>
<dbReference type="GO" id="GO:0032259">
    <property type="term" value="P:methylation"/>
    <property type="evidence" value="ECO:0007669"/>
    <property type="project" value="UniProtKB-KW"/>
</dbReference>
<dbReference type="EMBL" id="CAJNYU010002378">
    <property type="protein sequence ID" value="CAF3543143.1"/>
    <property type="molecule type" value="Genomic_DNA"/>
</dbReference>
<dbReference type="OrthoDB" id="186626at2759"/>
<dbReference type="EMBL" id="CAJNYD010003596">
    <property type="protein sequence ID" value="CAF3524192.1"/>
    <property type="molecule type" value="Genomic_DNA"/>
</dbReference>
<comment type="caution">
    <text evidence="16">The sequence shown here is derived from an EMBL/GenBank/DDBJ whole genome shotgun (WGS) entry which is preliminary data.</text>
</comment>
<evidence type="ECO:0000313" key="19">
    <source>
        <dbReference type="Proteomes" id="UP000663873"/>
    </source>
</evidence>
<dbReference type="Proteomes" id="UP000663848">
    <property type="component" value="Unassembled WGS sequence"/>
</dbReference>
<dbReference type="GO" id="GO:0016206">
    <property type="term" value="F:catechol O-methyltransferase activity"/>
    <property type="evidence" value="ECO:0007669"/>
    <property type="project" value="UniProtKB-EC"/>
</dbReference>
<evidence type="ECO:0000256" key="7">
    <source>
        <dbReference type="ARBA" id="ARBA00023453"/>
    </source>
</evidence>
<keyword evidence="6" id="KW-0128">Catecholamine metabolism</keyword>
<dbReference type="EMBL" id="CAJOBS010002240">
    <property type="protein sequence ID" value="CAF4801502.1"/>
    <property type="molecule type" value="Genomic_DNA"/>
</dbReference>
<accession>A0A821M6A1</accession>
<keyword evidence="3" id="KW-0808">Transferase</keyword>
<name>A0A821M6A1_9BILA</name>
<dbReference type="Proteomes" id="UP000663873">
    <property type="component" value="Unassembled WGS sequence"/>
</dbReference>
<keyword evidence="19" id="KW-1185">Reference proteome</keyword>
<dbReference type="Pfam" id="PF01596">
    <property type="entry name" value="Methyltransf_3"/>
    <property type="match status" value="1"/>
</dbReference>
<dbReference type="Proteomes" id="UP000663838">
    <property type="component" value="Unassembled WGS sequence"/>
</dbReference>
<dbReference type="EMBL" id="CAJOBQ010002060">
    <property type="protein sequence ID" value="CAF4536374.1"/>
    <property type="molecule type" value="Genomic_DNA"/>
</dbReference>
<keyword evidence="5" id="KW-0531">Neurotransmitter degradation</keyword>
<keyword evidence="4" id="KW-0949">S-adenosyl-L-methionine</keyword>
<dbReference type="PROSITE" id="PS51682">
    <property type="entry name" value="SAM_OMT_I"/>
    <property type="match status" value="1"/>
</dbReference>
<dbReference type="InterPro" id="IPR002935">
    <property type="entry name" value="SAM_O-MeTrfase"/>
</dbReference>
<dbReference type="EMBL" id="CAJNXB010000124">
    <property type="protein sequence ID" value="CAF3027087.1"/>
    <property type="molecule type" value="Genomic_DNA"/>
</dbReference>
<evidence type="ECO:0000313" key="10">
    <source>
        <dbReference type="EMBL" id="CAF3524192.1"/>
    </source>
</evidence>
<dbReference type="EMBL" id="CAJOBP010005361">
    <property type="protein sequence ID" value="CAF4467251.1"/>
    <property type="molecule type" value="Genomic_DNA"/>
</dbReference>
<dbReference type="PANTHER" id="PTHR43836">
    <property type="entry name" value="CATECHOL O-METHYLTRANSFERASE 1-RELATED"/>
    <property type="match status" value="1"/>
</dbReference>